<protein>
    <recommendedName>
        <fullName evidence="1">RNA polymerase-binding protein RbpA</fullName>
    </recommendedName>
</protein>
<sequence>MRNQMLKAAGLGHKSHESEKGVVLSPRLQLDFDCPARHHFSVVFAADAALPSSWDCPVCWTVSTRTDGTLVDVSAPKHVRTHWEMLRERRSLPELETLLAERLALLRVGDIGPGAPRPLNPRTRHAA</sequence>
<keyword evidence="1" id="KW-0805">Transcription regulation</keyword>
<proteinExistence type="inferred from homology"/>
<feature type="binding site" evidence="1">
    <location>
        <position position="59"/>
    </location>
    <ligand>
        <name>Zn(2+)</name>
        <dbReference type="ChEBI" id="CHEBI:29105"/>
    </ligand>
</feature>
<feature type="binding site" evidence="1">
    <location>
        <position position="56"/>
    </location>
    <ligand>
        <name>Zn(2+)</name>
        <dbReference type="ChEBI" id="CHEBI:29105"/>
    </ligand>
</feature>
<keyword evidence="1" id="KW-0804">Transcription</keyword>
<dbReference type="GO" id="GO:0001000">
    <property type="term" value="F:bacterial-type RNA polymerase core enzyme binding"/>
    <property type="evidence" value="ECO:0007669"/>
    <property type="project" value="UniProtKB-UniRule"/>
</dbReference>
<gene>
    <name evidence="1" type="primary">rbpA</name>
    <name evidence="2" type="ORF">SAMN04488544_0649</name>
</gene>
<accession>A0A1H2LRL0</accession>
<dbReference type="Proteomes" id="UP000198825">
    <property type="component" value="Chromosome I"/>
</dbReference>
<comment type="function">
    <text evidence="1">Binds to RNA polymerase (RNAP), stimulating transcription from principal, but not alternative sigma factor promoters.</text>
</comment>
<dbReference type="GO" id="GO:0008270">
    <property type="term" value="F:zinc ion binding"/>
    <property type="evidence" value="ECO:0007669"/>
    <property type="project" value="UniProtKB-UniRule"/>
</dbReference>
<comment type="cofactor">
    <cofactor evidence="1">
        <name>Zn(2+)</name>
        <dbReference type="ChEBI" id="CHEBI:29105"/>
    </cofactor>
    <text evidence="1">Bind 1 Zn(2+) per subunit.</text>
</comment>
<comment type="similarity">
    <text evidence="1">Belongs to the RNA polymerase-binding protein RbpA family.</text>
</comment>
<dbReference type="InterPro" id="IPR025182">
    <property type="entry name" value="RNApol-bd_RbpA"/>
</dbReference>
<dbReference type="GO" id="GO:0045893">
    <property type="term" value="P:positive regulation of DNA-templated transcription"/>
    <property type="evidence" value="ECO:0007669"/>
    <property type="project" value="UniProtKB-UniRule"/>
</dbReference>
<feature type="binding site" evidence="1">
    <location>
        <position position="34"/>
    </location>
    <ligand>
        <name>Zn(2+)</name>
        <dbReference type="ChEBI" id="CHEBI:29105"/>
    </ligand>
</feature>
<evidence type="ECO:0000313" key="3">
    <source>
        <dbReference type="Proteomes" id="UP000198825"/>
    </source>
</evidence>
<name>A0A1H2LRL0_9ACTN</name>
<organism evidence="2 3">
    <name type="scientific">Microlunatus sagamiharensis</name>
    <dbReference type="NCBI Taxonomy" id="546874"/>
    <lineage>
        <taxon>Bacteria</taxon>
        <taxon>Bacillati</taxon>
        <taxon>Actinomycetota</taxon>
        <taxon>Actinomycetes</taxon>
        <taxon>Propionibacteriales</taxon>
        <taxon>Propionibacteriaceae</taxon>
        <taxon>Microlunatus</taxon>
    </lineage>
</organism>
<dbReference type="EMBL" id="LT629799">
    <property type="protein sequence ID" value="SDU83221.1"/>
    <property type="molecule type" value="Genomic_DNA"/>
</dbReference>
<dbReference type="HAMAP" id="MF_01483">
    <property type="entry name" value="RbpA"/>
    <property type="match status" value="1"/>
</dbReference>
<dbReference type="AlphaFoldDB" id="A0A1H2LRL0"/>
<reference evidence="3" key="1">
    <citation type="submission" date="2016-10" db="EMBL/GenBank/DDBJ databases">
        <authorList>
            <person name="Varghese N."/>
            <person name="Submissions S."/>
        </authorList>
    </citation>
    <scope>NUCLEOTIDE SEQUENCE [LARGE SCALE GENOMIC DNA]</scope>
    <source>
        <strain evidence="3">DSM 21743</strain>
    </source>
</reference>
<keyword evidence="1" id="KW-0479">Metal-binding</keyword>
<dbReference type="Gene3D" id="2.20.28.270">
    <property type="entry name" value="RNA polymerase-binding protein A"/>
    <property type="match status" value="1"/>
</dbReference>
<evidence type="ECO:0000256" key="1">
    <source>
        <dbReference type="HAMAP-Rule" id="MF_01483"/>
    </source>
</evidence>
<dbReference type="RefSeq" id="WP_091073223.1">
    <property type="nucleotide sequence ID" value="NZ_LT629799.1"/>
</dbReference>
<dbReference type="InterPro" id="IPR038638">
    <property type="entry name" value="RbpA_sf"/>
</dbReference>
<keyword evidence="1" id="KW-0862">Zinc</keyword>
<dbReference type="STRING" id="546874.SAMN04488544_0649"/>
<keyword evidence="3" id="KW-1185">Reference proteome</keyword>
<feature type="binding site" evidence="1">
    <location>
        <position position="38"/>
    </location>
    <ligand>
        <name>Zn(2+)</name>
        <dbReference type="ChEBI" id="CHEBI:29105"/>
    </ligand>
</feature>
<dbReference type="Pfam" id="PF13397">
    <property type="entry name" value="RbpA"/>
    <property type="match status" value="1"/>
</dbReference>
<comment type="subunit">
    <text evidence="1">Forms a complex with the RNAP catalytic core and with free principal sigma factors.</text>
</comment>
<dbReference type="OrthoDB" id="3254820at2"/>
<evidence type="ECO:0000313" key="2">
    <source>
        <dbReference type="EMBL" id="SDU83221.1"/>
    </source>
</evidence>